<dbReference type="RefSeq" id="WP_395812777.1">
    <property type="nucleotide sequence ID" value="NZ_CP043494.1"/>
</dbReference>
<evidence type="ECO:0000259" key="6">
    <source>
        <dbReference type="Pfam" id="PF05223"/>
    </source>
</evidence>
<keyword evidence="3" id="KW-0472">Membrane</keyword>
<dbReference type="InterPro" id="IPR036138">
    <property type="entry name" value="PBP_dimer_sf"/>
</dbReference>
<dbReference type="Pfam" id="PF00905">
    <property type="entry name" value="Transpeptidase"/>
    <property type="match status" value="1"/>
</dbReference>
<comment type="subcellular location">
    <subcellularLocation>
        <location evidence="1">Membrane</location>
    </subcellularLocation>
</comment>
<keyword evidence="8" id="KW-1185">Reference proteome</keyword>
<dbReference type="PROSITE" id="PS51257">
    <property type="entry name" value="PROKAR_LIPOPROTEIN"/>
    <property type="match status" value="1"/>
</dbReference>
<dbReference type="SUPFAM" id="SSF56601">
    <property type="entry name" value="beta-lactamase/transpeptidase-like"/>
    <property type="match status" value="1"/>
</dbReference>
<dbReference type="Proteomes" id="UP001611383">
    <property type="component" value="Chromosome"/>
</dbReference>
<dbReference type="InterPro" id="IPR012338">
    <property type="entry name" value="Beta-lactam/transpept-like"/>
</dbReference>
<evidence type="ECO:0000256" key="1">
    <source>
        <dbReference type="ARBA" id="ARBA00004370"/>
    </source>
</evidence>
<keyword evidence="2" id="KW-0645">Protease</keyword>
<evidence type="ECO:0000256" key="3">
    <source>
        <dbReference type="ARBA" id="ARBA00023136"/>
    </source>
</evidence>
<dbReference type="SUPFAM" id="SSF56519">
    <property type="entry name" value="Penicillin binding protein dimerisation domain"/>
    <property type="match status" value="1"/>
</dbReference>
<dbReference type="Gene3D" id="3.30.1390.30">
    <property type="entry name" value="Penicillin-binding protein 2a, domain 3"/>
    <property type="match status" value="1"/>
</dbReference>
<dbReference type="PANTHER" id="PTHR30627:SF24">
    <property type="entry name" value="PENICILLIN-BINDING PROTEIN 4B"/>
    <property type="match status" value="1"/>
</dbReference>
<name>A0ABY9WIQ8_9BACT</name>
<proteinExistence type="predicted"/>
<accession>A0ABY9WIQ8</accession>
<feature type="domain" description="Penicillin-binding protein transpeptidase" evidence="4">
    <location>
        <begin position="353"/>
        <end position="618"/>
    </location>
</feature>
<evidence type="ECO:0000313" key="7">
    <source>
        <dbReference type="EMBL" id="WNG42747.1"/>
    </source>
</evidence>
<evidence type="ECO:0000256" key="2">
    <source>
        <dbReference type="ARBA" id="ARBA00022645"/>
    </source>
</evidence>
<dbReference type="Gene3D" id="3.40.710.10">
    <property type="entry name" value="DD-peptidase/beta-lactamase superfamily"/>
    <property type="match status" value="1"/>
</dbReference>
<feature type="domain" description="Penicillin-binding protein dimerisation" evidence="5">
    <location>
        <begin position="151"/>
        <end position="313"/>
    </location>
</feature>
<keyword evidence="2" id="KW-0378">Hydrolase</keyword>
<dbReference type="Pfam" id="PF03717">
    <property type="entry name" value="PBP_dimer"/>
    <property type="match status" value="1"/>
</dbReference>
<keyword evidence="2" id="KW-0121">Carboxypeptidase</keyword>
<reference evidence="7 8" key="1">
    <citation type="submission" date="2019-08" db="EMBL/GenBank/DDBJ databases">
        <title>Archangium and Cystobacter genomes.</title>
        <authorList>
            <person name="Chen I.-C.K."/>
            <person name="Wielgoss S."/>
        </authorList>
    </citation>
    <scope>NUCLEOTIDE SEQUENCE [LARGE SCALE GENOMIC DNA]</scope>
    <source>
        <strain evidence="7 8">Cbm 6</strain>
    </source>
</reference>
<dbReference type="InterPro" id="IPR007887">
    <property type="entry name" value="MecA_N"/>
</dbReference>
<evidence type="ECO:0000259" key="5">
    <source>
        <dbReference type="Pfam" id="PF03717"/>
    </source>
</evidence>
<gene>
    <name evidence="7" type="ORF">F0U60_00515</name>
</gene>
<dbReference type="InterPro" id="IPR050515">
    <property type="entry name" value="Beta-lactam/transpept"/>
</dbReference>
<sequence>MRRVSRRGWRVEVSAAAALFLAACVSVRGRPAEGPLNEAQIYLRAWAEGDYAALRHVVADPPANLEEQHQRFREDLRILSSRFELGRVHHEEDSAVVTFRAIHVLRGLGEWEVNSALRFVRREGLWWVRWTPAVLHPEAREGDRFSRTRTRSERAEILDGKGQPLTHLGEVITIGVEPRRIQNRAAVASALQSQLGVDPVRLQKVLNAPGVAPDHFLPIIDVRPERYQLVRPALAPVPGIFFRRKKNVRLSPAEGFAAHTLGRVGEVTAELLAQLGPTYQPGDLVGVSGLELAYEPQLAGSPSGEVRLTHPSGEARVLHRFEGTPGTPLRTTLLPEVQSAAEMALEGVAQPASIVAVDTATGAILAIVSRPLEQPLHRALTGRYPPGSTFKVVTSEALLAKGLGADAPVSCPPAVAVGGKQFRNFEGEAFGNTRLRTVFAHSCNTAFVMLAASLEPDALGAAARRFGFNVEYQVGLPSPGASFPEPRDETERAAAAIGQGRVLATPLHMASVAAAAESGRWRAPYLVANIEEHPSASLSPGTRSPLHALMRAVVTEGSGRAAASIPGLAGKTGTAEFGSGTPLPTHAWFIGFHKGVGFAVLVEGGGVGGRVAVPIAARFAAAL</sequence>
<dbReference type="Pfam" id="PF05223">
    <property type="entry name" value="MecA_N"/>
    <property type="match status" value="1"/>
</dbReference>
<organism evidence="7 8">
    <name type="scientific">Archangium minus</name>
    <dbReference type="NCBI Taxonomy" id="83450"/>
    <lineage>
        <taxon>Bacteria</taxon>
        <taxon>Pseudomonadati</taxon>
        <taxon>Myxococcota</taxon>
        <taxon>Myxococcia</taxon>
        <taxon>Myxococcales</taxon>
        <taxon>Cystobacterineae</taxon>
        <taxon>Archangiaceae</taxon>
        <taxon>Archangium</taxon>
    </lineage>
</organism>
<dbReference type="PANTHER" id="PTHR30627">
    <property type="entry name" value="PEPTIDOGLYCAN D,D-TRANSPEPTIDASE"/>
    <property type="match status" value="1"/>
</dbReference>
<dbReference type="EMBL" id="CP043494">
    <property type="protein sequence ID" value="WNG42747.1"/>
    <property type="molecule type" value="Genomic_DNA"/>
</dbReference>
<evidence type="ECO:0000259" key="4">
    <source>
        <dbReference type="Pfam" id="PF00905"/>
    </source>
</evidence>
<evidence type="ECO:0000313" key="8">
    <source>
        <dbReference type="Proteomes" id="UP001611383"/>
    </source>
</evidence>
<dbReference type="InterPro" id="IPR001460">
    <property type="entry name" value="PCN-bd_Tpept"/>
</dbReference>
<dbReference type="InterPro" id="IPR005311">
    <property type="entry name" value="PBP_dimer"/>
</dbReference>
<dbReference type="Gene3D" id="3.90.1310.10">
    <property type="entry name" value="Penicillin-binding protein 2a (Domain 2)"/>
    <property type="match status" value="1"/>
</dbReference>
<feature type="domain" description="NTF2-like N-terminal transpeptidase" evidence="6">
    <location>
        <begin position="35"/>
        <end position="142"/>
    </location>
</feature>
<protein>
    <submittedName>
        <fullName evidence="7">Penicillin-binding protein</fullName>
    </submittedName>
</protein>